<evidence type="ECO:0000313" key="2">
    <source>
        <dbReference type="Proteomes" id="UP001064048"/>
    </source>
</evidence>
<organism evidence="1 2">
    <name type="scientific">Choristoneura fumiferana</name>
    <name type="common">Spruce budworm moth</name>
    <name type="synonym">Archips fumiferana</name>
    <dbReference type="NCBI Taxonomy" id="7141"/>
    <lineage>
        <taxon>Eukaryota</taxon>
        <taxon>Metazoa</taxon>
        <taxon>Ecdysozoa</taxon>
        <taxon>Arthropoda</taxon>
        <taxon>Hexapoda</taxon>
        <taxon>Insecta</taxon>
        <taxon>Pterygota</taxon>
        <taxon>Neoptera</taxon>
        <taxon>Endopterygota</taxon>
        <taxon>Lepidoptera</taxon>
        <taxon>Glossata</taxon>
        <taxon>Ditrysia</taxon>
        <taxon>Tortricoidea</taxon>
        <taxon>Tortricidae</taxon>
        <taxon>Tortricinae</taxon>
        <taxon>Choristoneura</taxon>
    </lineage>
</organism>
<evidence type="ECO:0000313" key="1">
    <source>
        <dbReference type="EMBL" id="KAI8433565.1"/>
    </source>
</evidence>
<protein>
    <submittedName>
        <fullName evidence="1">Uncharacterized protein</fullName>
    </submittedName>
</protein>
<gene>
    <name evidence="1" type="ORF">MSG28_015587</name>
</gene>
<accession>A0ACC0KBI7</accession>
<sequence>MAEAAFSEDGKYYSAISQDGRLRIWDTETNTLKQEYTPDLHLTSPPSCVQWITVGTSAVTPQKGKRRSSVSAQETQCIALGTTSGKILIYSVAKAKVETVLEEKLGPIQDRKITCLDWTRKDGLFSCNKSNYLCHWKLDVDKRHTYSVNTDNKNKLQVWRLHSGTASMVKCLGHNASQQSILVIAETSEKTWLIEDVAPPTNGEEATPNKKKRKKSLSTSDVPTVNVPTYNFVLEDAPKMISVRVQEDTETKLKLAAGVNEAYQAGRDVARDDGRRRAAAAAVRPRDPRRAALGVPDLSSKTQVLIRGEAKRKKKSKNSTTNEINKVVSEPAKDVQYIEPMGGVEVPMEARLANLALDTADRSRGAVNQNLTKLLHPGNGPASAGARRGSADRGAAAARGLLNLKGRLDLTLAQRVARDSAVEQEAVIDYNDTSDEEMEVERQSTASDASWDDDRFDGDSEEGGDSDSGGEP</sequence>
<keyword evidence="2" id="KW-1185">Reference proteome</keyword>
<comment type="caution">
    <text evidence="1">The sequence shown here is derived from an EMBL/GenBank/DDBJ whole genome shotgun (WGS) entry which is preliminary data.</text>
</comment>
<dbReference type="EMBL" id="CM046129">
    <property type="protein sequence ID" value="KAI8433565.1"/>
    <property type="molecule type" value="Genomic_DNA"/>
</dbReference>
<reference evidence="1 2" key="1">
    <citation type="journal article" date="2022" name="Genome Biol. Evol.">
        <title>The Spruce Budworm Genome: Reconstructing the Evolutionary History of Antifreeze Proteins.</title>
        <authorList>
            <person name="Beliveau C."/>
            <person name="Gagne P."/>
            <person name="Picq S."/>
            <person name="Vernygora O."/>
            <person name="Keeling C.I."/>
            <person name="Pinkney K."/>
            <person name="Doucet D."/>
            <person name="Wen F."/>
            <person name="Johnston J.S."/>
            <person name="Maaroufi H."/>
            <person name="Boyle B."/>
            <person name="Laroche J."/>
            <person name="Dewar K."/>
            <person name="Juretic N."/>
            <person name="Blackburn G."/>
            <person name="Nisole A."/>
            <person name="Brunet B."/>
            <person name="Brandao M."/>
            <person name="Lumley L."/>
            <person name="Duan J."/>
            <person name="Quan G."/>
            <person name="Lucarotti C.J."/>
            <person name="Roe A.D."/>
            <person name="Sperling F.A.H."/>
            <person name="Levesque R.C."/>
            <person name="Cusson M."/>
        </authorList>
    </citation>
    <scope>NUCLEOTIDE SEQUENCE [LARGE SCALE GENOMIC DNA]</scope>
    <source>
        <strain evidence="1">Glfc:IPQL:Cfum</strain>
    </source>
</reference>
<name>A0ACC0KBI7_CHOFU</name>
<proteinExistence type="predicted"/>
<dbReference type="Proteomes" id="UP001064048">
    <property type="component" value="Chromosome 29"/>
</dbReference>